<comment type="caution">
    <text evidence="2">The sequence shown here is derived from an EMBL/GenBank/DDBJ whole genome shotgun (WGS) entry which is preliminary data.</text>
</comment>
<accession>A0A7J5XQC7</accession>
<reference evidence="2 3" key="1">
    <citation type="submission" date="2020-03" db="EMBL/GenBank/DDBJ databases">
        <title>Dissostichus mawsoni Genome sequencing and assembly.</title>
        <authorList>
            <person name="Park H."/>
        </authorList>
    </citation>
    <scope>NUCLEOTIDE SEQUENCE [LARGE SCALE GENOMIC DNA]</scope>
    <source>
        <strain evidence="2">DM0001</strain>
        <tissue evidence="2">Muscle</tissue>
    </source>
</reference>
<dbReference type="Proteomes" id="UP000518266">
    <property type="component" value="Unassembled WGS sequence"/>
</dbReference>
<proteinExistence type="predicted"/>
<feature type="compositionally biased region" description="Gly residues" evidence="1">
    <location>
        <begin position="196"/>
        <end position="208"/>
    </location>
</feature>
<protein>
    <submittedName>
        <fullName evidence="2">Uncharacterized protein</fullName>
    </submittedName>
</protein>
<sequence length="233" mass="24930">MQMLHLQLELFRVGEENDVLADVLALSGEEVQRRVRGDDGVSHAAVRQPPRAAEVQAVAPGGVELSRGDQLRPVTQAECLRLPEGEALRGGVMEHLTCTQGESVPLTFDLDLGEGVGVLQALRHFAAVEPGVVVLQALQPQREVCRGRGVVRQRGPVPERLADPHPVPPRHQDLRLVALSQDAPFDPGQRQHGVAPVGGGGGRGGQGHQAGQRQGAAQHRRHRGGEGMLTCRS</sequence>
<keyword evidence="3" id="KW-1185">Reference proteome</keyword>
<organism evidence="2 3">
    <name type="scientific">Dissostichus mawsoni</name>
    <name type="common">Antarctic cod</name>
    <dbReference type="NCBI Taxonomy" id="36200"/>
    <lineage>
        <taxon>Eukaryota</taxon>
        <taxon>Metazoa</taxon>
        <taxon>Chordata</taxon>
        <taxon>Craniata</taxon>
        <taxon>Vertebrata</taxon>
        <taxon>Euteleostomi</taxon>
        <taxon>Actinopterygii</taxon>
        <taxon>Neopterygii</taxon>
        <taxon>Teleostei</taxon>
        <taxon>Neoteleostei</taxon>
        <taxon>Acanthomorphata</taxon>
        <taxon>Eupercaria</taxon>
        <taxon>Perciformes</taxon>
        <taxon>Notothenioidei</taxon>
        <taxon>Nototheniidae</taxon>
        <taxon>Dissostichus</taxon>
    </lineage>
</organism>
<name>A0A7J5XQC7_DISMA</name>
<evidence type="ECO:0000256" key="1">
    <source>
        <dbReference type="SAM" id="MobiDB-lite"/>
    </source>
</evidence>
<evidence type="ECO:0000313" key="2">
    <source>
        <dbReference type="EMBL" id="KAF3839141.1"/>
    </source>
</evidence>
<gene>
    <name evidence="2" type="ORF">F7725_017858</name>
</gene>
<evidence type="ECO:0000313" key="3">
    <source>
        <dbReference type="Proteomes" id="UP000518266"/>
    </source>
</evidence>
<feature type="region of interest" description="Disordered" evidence="1">
    <location>
        <begin position="183"/>
        <end position="233"/>
    </location>
</feature>
<dbReference type="EMBL" id="JAAKFY010000021">
    <property type="protein sequence ID" value="KAF3839141.1"/>
    <property type="molecule type" value="Genomic_DNA"/>
</dbReference>
<dbReference type="AlphaFoldDB" id="A0A7J5XQC7"/>